<evidence type="ECO:0000313" key="1">
    <source>
        <dbReference type="EMBL" id="TFK36793.1"/>
    </source>
</evidence>
<dbReference type="STRING" id="68775.A0A5C3LWN4"/>
<dbReference type="OrthoDB" id="432234at2759"/>
<accession>A0A5C3LWN4</accession>
<proteinExistence type="predicted"/>
<reference evidence="1 2" key="1">
    <citation type="journal article" date="2019" name="Nat. Ecol. Evol.">
        <title>Megaphylogeny resolves global patterns of mushroom evolution.</title>
        <authorList>
            <person name="Varga T."/>
            <person name="Krizsan K."/>
            <person name="Foldi C."/>
            <person name="Dima B."/>
            <person name="Sanchez-Garcia M."/>
            <person name="Sanchez-Ramirez S."/>
            <person name="Szollosi G.J."/>
            <person name="Szarkandi J.G."/>
            <person name="Papp V."/>
            <person name="Albert L."/>
            <person name="Andreopoulos W."/>
            <person name="Angelini C."/>
            <person name="Antonin V."/>
            <person name="Barry K.W."/>
            <person name="Bougher N.L."/>
            <person name="Buchanan P."/>
            <person name="Buyck B."/>
            <person name="Bense V."/>
            <person name="Catcheside P."/>
            <person name="Chovatia M."/>
            <person name="Cooper J."/>
            <person name="Damon W."/>
            <person name="Desjardin D."/>
            <person name="Finy P."/>
            <person name="Geml J."/>
            <person name="Haridas S."/>
            <person name="Hughes K."/>
            <person name="Justo A."/>
            <person name="Karasinski D."/>
            <person name="Kautmanova I."/>
            <person name="Kiss B."/>
            <person name="Kocsube S."/>
            <person name="Kotiranta H."/>
            <person name="LaButti K.M."/>
            <person name="Lechner B.E."/>
            <person name="Liimatainen K."/>
            <person name="Lipzen A."/>
            <person name="Lukacs Z."/>
            <person name="Mihaltcheva S."/>
            <person name="Morgado L.N."/>
            <person name="Niskanen T."/>
            <person name="Noordeloos M.E."/>
            <person name="Ohm R.A."/>
            <person name="Ortiz-Santana B."/>
            <person name="Ovrebo C."/>
            <person name="Racz N."/>
            <person name="Riley R."/>
            <person name="Savchenko A."/>
            <person name="Shiryaev A."/>
            <person name="Soop K."/>
            <person name="Spirin V."/>
            <person name="Szebenyi C."/>
            <person name="Tomsovsky M."/>
            <person name="Tulloss R.E."/>
            <person name="Uehling J."/>
            <person name="Grigoriev I.V."/>
            <person name="Vagvolgyi C."/>
            <person name="Papp T."/>
            <person name="Martin F.M."/>
            <person name="Miettinen O."/>
            <person name="Hibbett D.S."/>
            <person name="Nagy L.G."/>
        </authorList>
    </citation>
    <scope>NUCLEOTIDE SEQUENCE [LARGE SCALE GENOMIC DNA]</scope>
    <source>
        <strain evidence="1 2">CBS 166.37</strain>
    </source>
</reference>
<dbReference type="EMBL" id="ML213611">
    <property type="protein sequence ID" value="TFK36793.1"/>
    <property type="molecule type" value="Genomic_DNA"/>
</dbReference>
<gene>
    <name evidence="1" type="ORF">BDQ12DRAFT_224622</name>
</gene>
<dbReference type="AlphaFoldDB" id="A0A5C3LWN4"/>
<protein>
    <submittedName>
        <fullName evidence="1">Uncharacterized protein</fullName>
    </submittedName>
</protein>
<dbReference type="Proteomes" id="UP000308652">
    <property type="component" value="Unassembled WGS sequence"/>
</dbReference>
<keyword evidence="2" id="KW-1185">Reference proteome</keyword>
<evidence type="ECO:0000313" key="2">
    <source>
        <dbReference type="Proteomes" id="UP000308652"/>
    </source>
</evidence>
<organism evidence="1 2">
    <name type="scientific">Crucibulum laeve</name>
    <dbReference type="NCBI Taxonomy" id="68775"/>
    <lineage>
        <taxon>Eukaryota</taxon>
        <taxon>Fungi</taxon>
        <taxon>Dikarya</taxon>
        <taxon>Basidiomycota</taxon>
        <taxon>Agaricomycotina</taxon>
        <taxon>Agaricomycetes</taxon>
        <taxon>Agaricomycetidae</taxon>
        <taxon>Agaricales</taxon>
        <taxon>Agaricineae</taxon>
        <taxon>Nidulariaceae</taxon>
        <taxon>Crucibulum</taxon>
    </lineage>
</organism>
<sequence>MLNSMRFGNLEQATIDAFKALSREIVYTDGIQPTELFPTRAEVENSNQSRLRQLPGLVYTYNANDHGGIDSRGQRISPQQTERLLERLIAPKAIHLKVGAQVMLIKVTIKRHIRTARLTTLCHGRI</sequence>
<name>A0A5C3LWN4_9AGAR</name>